<feature type="compositionally biased region" description="Basic and acidic residues" evidence="1">
    <location>
        <begin position="140"/>
        <end position="154"/>
    </location>
</feature>
<evidence type="ECO:0000313" key="3">
    <source>
        <dbReference type="Proteomes" id="UP000712600"/>
    </source>
</evidence>
<protein>
    <submittedName>
        <fullName evidence="2">Uncharacterized protein</fullName>
    </submittedName>
</protein>
<dbReference type="Proteomes" id="UP000712600">
    <property type="component" value="Unassembled WGS sequence"/>
</dbReference>
<proteinExistence type="predicted"/>
<accession>A0A8S9PVH5</accession>
<evidence type="ECO:0000313" key="2">
    <source>
        <dbReference type="EMBL" id="KAF3525298.1"/>
    </source>
</evidence>
<name>A0A8S9PVH5_BRACR</name>
<feature type="region of interest" description="Disordered" evidence="1">
    <location>
        <begin position="139"/>
        <end position="160"/>
    </location>
</feature>
<gene>
    <name evidence="2" type="ORF">F2Q69_00047344</name>
</gene>
<dbReference type="AlphaFoldDB" id="A0A8S9PVH5"/>
<evidence type="ECO:0000256" key="1">
    <source>
        <dbReference type="SAM" id="MobiDB-lite"/>
    </source>
</evidence>
<organism evidence="2 3">
    <name type="scientific">Brassica cretica</name>
    <name type="common">Mustard</name>
    <dbReference type="NCBI Taxonomy" id="69181"/>
    <lineage>
        <taxon>Eukaryota</taxon>
        <taxon>Viridiplantae</taxon>
        <taxon>Streptophyta</taxon>
        <taxon>Embryophyta</taxon>
        <taxon>Tracheophyta</taxon>
        <taxon>Spermatophyta</taxon>
        <taxon>Magnoliopsida</taxon>
        <taxon>eudicotyledons</taxon>
        <taxon>Gunneridae</taxon>
        <taxon>Pentapetalae</taxon>
        <taxon>rosids</taxon>
        <taxon>malvids</taxon>
        <taxon>Brassicales</taxon>
        <taxon>Brassicaceae</taxon>
        <taxon>Brassiceae</taxon>
        <taxon>Brassica</taxon>
    </lineage>
</organism>
<comment type="caution">
    <text evidence="2">The sequence shown here is derived from an EMBL/GenBank/DDBJ whole genome shotgun (WGS) entry which is preliminary data.</text>
</comment>
<sequence length="194" mass="22738">MSFHVHAQQYQKQQGQTPVILRSSCSLGTNDPKRPTFHIARRSSFHVDRFSHPTVDRHLTFIVDRSTSFDIDRYYIHRSIISRKTWLRLLFSDRTRMETYDDFWQVVKHEKLGEGDFEVESSMSFGGSLWCRPMSMDAHPSTDHDEDRSTDYSNHRSTSSADSTAECSAVRIMTHEKFAEKHLHPPSHFYIKID</sequence>
<reference evidence="2" key="1">
    <citation type="submission" date="2019-12" db="EMBL/GenBank/DDBJ databases">
        <title>Genome sequencing and annotation of Brassica cretica.</title>
        <authorList>
            <person name="Studholme D.J."/>
            <person name="Sarris P."/>
        </authorList>
    </citation>
    <scope>NUCLEOTIDE SEQUENCE</scope>
    <source>
        <strain evidence="2">PFS-109/04</strain>
        <tissue evidence="2">Leaf</tissue>
    </source>
</reference>
<dbReference type="EMBL" id="QGKX02001347">
    <property type="protein sequence ID" value="KAF3525298.1"/>
    <property type="molecule type" value="Genomic_DNA"/>
</dbReference>